<feature type="region of interest" description="Disordered" evidence="12">
    <location>
        <begin position="229"/>
        <end position="254"/>
    </location>
</feature>
<dbReference type="InterPro" id="IPR002060">
    <property type="entry name" value="Squ/phyt_synthse"/>
</dbReference>
<dbReference type="GO" id="GO:0046905">
    <property type="term" value="F:15-cis-phytoene synthase activity"/>
    <property type="evidence" value="ECO:0007669"/>
    <property type="project" value="UniProtKB-EC"/>
</dbReference>
<dbReference type="InterPro" id="IPR019845">
    <property type="entry name" value="Squalene/phytoene_synthase_CS"/>
</dbReference>
<keyword evidence="15" id="KW-1185">Reference proteome</keyword>
<keyword evidence="6" id="KW-0808">Transferase</keyword>
<evidence type="ECO:0000256" key="9">
    <source>
        <dbReference type="ARBA" id="ARBA00023163"/>
    </source>
</evidence>
<dbReference type="CDD" id="cd00683">
    <property type="entry name" value="Trans_IPPS_HH"/>
    <property type="match status" value="1"/>
</dbReference>
<dbReference type="CDD" id="cd11445">
    <property type="entry name" value="bHLH_AtPIF_like"/>
    <property type="match status" value="1"/>
</dbReference>
<keyword evidence="9" id="KW-0804">Transcription</keyword>
<reference evidence="14 15" key="1">
    <citation type="submission" date="2019-09" db="EMBL/GenBank/DDBJ databases">
        <title>A chromosome-level genome assembly of the Chinese tupelo Nyssa sinensis.</title>
        <authorList>
            <person name="Yang X."/>
            <person name="Kang M."/>
            <person name="Yang Y."/>
            <person name="Xiong H."/>
            <person name="Wang M."/>
            <person name="Zhang Z."/>
            <person name="Wang Z."/>
            <person name="Wu H."/>
            <person name="Ma T."/>
            <person name="Liu J."/>
            <person name="Xi Z."/>
        </authorList>
    </citation>
    <scope>NUCLEOTIDE SEQUENCE [LARGE SCALE GENOMIC DNA]</scope>
    <source>
        <strain evidence="14">J267</strain>
        <tissue evidence="14">Leaf</tissue>
    </source>
</reference>
<dbReference type="SUPFAM" id="SSF47459">
    <property type="entry name" value="HLH, helix-loop-helix DNA-binding domain"/>
    <property type="match status" value="1"/>
</dbReference>
<evidence type="ECO:0000256" key="1">
    <source>
        <dbReference type="ARBA" id="ARBA00001805"/>
    </source>
</evidence>
<evidence type="ECO:0000256" key="11">
    <source>
        <dbReference type="ARBA" id="ARBA00023242"/>
    </source>
</evidence>
<comment type="similarity">
    <text evidence="4">Belongs to the phytoene/squalene synthase family.</text>
</comment>
<dbReference type="Pfam" id="PF13671">
    <property type="entry name" value="AAA_33"/>
    <property type="match status" value="1"/>
</dbReference>
<dbReference type="EMBL" id="CM018046">
    <property type="protein sequence ID" value="KAA8526190.1"/>
    <property type="molecule type" value="Genomic_DNA"/>
</dbReference>
<keyword evidence="11" id="KW-0539">Nucleus</keyword>
<evidence type="ECO:0000256" key="12">
    <source>
        <dbReference type="SAM" id="MobiDB-lite"/>
    </source>
</evidence>
<dbReference type="GO" id="GO:0051996">
    <property type="term" value="F:squalene synthase [NAD(P)H] activity"/>
    <property type="evidence" value="ECO:0007669"/>
    <property type="project" value="InterPro"/>
</dbReference>
<sequence length="1390" mass="153934">MGCFFGCFRIKDDHRPQTHIVSDPISSKPREVISRNRLSSLLLSEEKDGSENQGLGTSQPDIDVRELKDEAKFLKACEHTPSSCISNGQNTGRISTSYTEGSGVGNQKNKSVRFECECDVTSFSSRSPSTEVASQNSKQSESAGNYGVSKPSPYPTPLSLTDEMQTPGTVFPAYLENLVNGKNARIRSQYVHSVLNPVENFSQWKWGMRETSVEKELKVEATLSSWLKPLPTNQDGSNQRFDSTSSENARFGLTPGDRPIIGMVAAHWNEDELSRISPKWWDGNGIPNSTNKYKEDQKVSWHATPFEERLEKALSEDSFISQRKHINGTLPVDFDENEESDTALSQLQTSTHFKQRRFKVCSRLNLSTGVSTFSSAVAHPSRSSEERVYEVVLKQAALVREQREESALDLKAAESDGISMTDGDLLNEAYDRCGEVCAEYAKTFYLGTLLMTAERRRAVWAIYVWCRRTDELVDGPNASHITPKALDRWEKRLSDLFEGCPYDMYDAALSDTVSKYPVDIQPFKDMIEGMRLDLKKSRYKNFDELYLYCYYVAGTVGLMSVPVMGIAPESKASTETVYNAALALGIANQLTNILRDVGEDARRGRIYLPQDELAHAGLSADDIFTAKVTDKWRNFMKGQIKRARMFFDEAEKGVVELNSESRWPVWTSLLLYRQILDAIEANDYDNFTKRAYGPMIVAMKGHPGTGKTTLAHSIATALNCPLIDKDDIRDSTATLQQSVLPLISATTATKLLNDLSYEAIWRIASTQLGLGLNVVIDSPLSRRAHLDRLLQLGSSTGAKLIVIECRPQDEEEWRRRLERRGAADGASWHKPSTWQDMESLLEGYGGCSDYDVGDVPKLVLDTTAPVGVFLDRNSAMNRCLPDWNIDGDLPLSNQKKPTGPDHELVELLWQNGQVVLNSQTCRKPGPSTSESRQVQRQDEPTLKASGSFGNSSNLIHDYDTGSWMQYPLDDSFEKELFSNFFSEIPPANPVEAEKPIRQFGEDKFVKFGASFSKNDVSSSPHSEFTPNPMPPPKFQTLGSAQQLPNLASLGKNVNFSHFQPPVRGEVRECSVMTVGSSHCGSNQIANDTDLSRASSSVVGTTGLSAVPIKDNARKVIPQSEKGDTEMLEPAITSSSGGSGSSFGRTCNQSSGTTNSHKRKGRDAEESECQSEAAELESAAGNKPVPRSGTARKSRAAEVHNLSERRRRDRINEKMKALQELIPHSNKSDKASMLDEAIEYLKSLQLQLQMMWMGSGMAPMMFPGIQHYMSRMGMGIGSPPLPSIHSAMHLPRVPVVDQAISMASTPNQAAMCQAPVLNPINYQTQLQNPNFSEQYARYIGFHPMQNASQPMNIFGFGSDTAQQSHTMTPPGTSSIHSAGRNTDDALSGKLG</sequence>
<feature type="region of interest" description="Disordered" evidence="12">
    <location>
        <begin position="123"/>
        <end position="163"/>
    </location>
</feature>
<keyword evidence="8" id="KW-0805">Transcription regulation</keyword>
<dbReference type="Pfam" id="PF00494">
    <property type="entry name" value="SQS_PSY"/>
    <property type="match status" value="1"/>
</dbReference>
<dbReference type="SUPFAM" id="SSF48576">
    <property type="entry name" value="Terpenoid synthases"/>
    <property type="match status" value="1"/>
</dbReference>
<protein>
    <recommendedName>
        <fullName evidence="5">15-cis-phytoene synthase</fullName>
        <ecNumber evidence="5">2.5.1.32</ecNumber>
    </recommendedName>
</protein>
<evidence type="ECO:0000256" key="10">
    <source>
        <dbReference type="ARBA" id="ARBA00023229"/>
    </source>
</evidence>
<feature type="compositionally biased region" description="Polar residues" evidence="12">
    <location>
        <begin position="1142"/>
        <end position="1154"/>
    </location>
</feature>
<feature type="compositionally biased region" description="Polar residues" evidence="12">
    <location>
        <begin position="231"/>
        <end position="248"/>
    </location>
</feature>
<accession>A0A5J5A6W5</accession>
<comment type="catalytic activity">
    <reaction evidence="1">
        <text>2 (2E,6E,10E)-geranylgeranyl diphosphate = 15-cis-phytoene + 2 diphosphate</text>
        <dbReference type="Rhea" id="RHEA:34475"/>
        <dbReference type="ChEBI" id="CHEBI:27787"/>
        <dbReference type="ChEBI" id="CHEBI:33019"/>
        <dbReference type="ChEBI" id="CHEBI:58756"/>
        <dbReference type="EC" id="2.5.1.32"/>
    </reaction>
</comment>
<dbReference type="PROSITE" id="PS50888">
    <property type="entry name" value="BHLH"/>
    <property type="match status" value="1"/>
</dbReference>
<feature type="region of interest" description="Disordered" evidence="12">
    <location>
        <begin position="918"/>
        <end position="950"/>
    </location>
</feature>
<evidence type="ECO:0000256" key="5">
    <source>
        <dbReference type="ARBA" id="ARBA00012396"/>
    </source>
</evidence>
<dbReference type="Gene3D" id="3.40.50.300">
    <property type="entry name" value="P-loop containing nucleotide triphosphate hydrolases"/>
    <property type="match status" value="1"/>
</dbReference>
<dbReference type="EC" id="2.5.1.32" evidence="5"/>
<dbReference type="SUPFAM" id="SSF52540">
    <property type="entry name" value="P-loop containing nucleoside triphosphate hydrolases"/>
    <property type="match status" value="1"/>
</dbReference>
<dbReference type="SFLD" id="SFLDG01212">
    <property type="entry name" value="Phytoene_synthase_like"/>
    <property type="match status" value="1"/>
</dbReference>
<dbReference type="GO" id="GO:0005634">
    <property type="term" value="C:nucleus"/>
    <property type="evidence" value="ECO:0007669"/>
    <property type="project" value="UniProtKB-SubCell"/>
</dbReference>
<dbReference type="GO" id="GO:0016117">
    <property type="term" value="P:carotenoid biosynthetic process"/>
    <property type="evidence" value="ECO:0007669"/>
    <property type="project" value="UniProtKB-KW"/>
</dbReference>
<evidence type="ECO:0000256" key="2">
    <source>
        <dbReference type="ARBA" id="ARBA00004123"/>
    </source>
</evidence>
<dbReference type="FunFam" id="1.10.600.10:FF:000004">
    <property type="entry name" value="Phytoene synthase chloroplastic"/>
    <property type="match status" value="1"/>
</dbReference>
<comment type="subcellular location">
    <subcellularLocation>
        <location evidence="2">Nucleus</location>
    </subcellularLocation>
</comment>
<evidence type="ECO:0000313" key="14">
    <source>
        <dbReference type="EMBL" id="KAA8526190.1"/>
    </source>
</evidence>
<evidence type="ECO:0000313" key="15">
    <source>
        <dbReference type="Proteomes" id="UP000325577"/>
    </source>
</evidence>
<dbReference type="Gene3D" id="4.10.280.10">
    <property type="entry name" value="Helix-loop-helix DNA-binding domain"/>
    <property type="match status" value="1"/>
</dbReference>
<dbReference type="Gene3D" id="1.10.600.10">
    <property type="entry name" value="Farnesyl Diphosphate Synthase"/>
    <property type="match status" value="1"/>
</dbReference>
<feature type="region of interest" description="Disordered" evidence="12">
    <location>
        <begin position="1358"/>
        <end position="1390"/>
    </location>
</feature>
<feature type="compositionally biased region" description="Polar residues" evidence="12">
    <location>
        <begin position="123"/>
        <end position="143"/>
    </location>
</feature>
<dbReference type="PROSITE" id="PS01044">
    <property type="entry name" value="SQUALEN_PHYTOEN_SYN_1"/>
    <property type="match status" value="1"/>
</dbReference>
<dbReference type="InterPro" id="IPR008949">
    <property type="entry name" value="Isoprenoid_synthase_dom_sf"/>
</dbReference>
<gene>
    <name evidence="14" type="ORF">F0562_008071</name>
</gene>
<feature type="compositionally biased region" description="Polar residues" evidence="12">
    <location>
        <begin position="1358"/>
        <end position="1379"/>
    </location>
</feature>
<dbReference type="Proteomes" id="UP000325577">
    <property type="component" value="Linkage Group LG3"/>
</dbReference>
<dbReference type="OrthoDB" id="1932581at2759"/>
<feature type="compositionally biased region" description="Polar residues" evidence="12">
    <location>
        <begin position="918"/>
        <end position="932"/>
    </location>
</feature>
<evidence type="ECO:0000256" key="7">
    <source>
        <dbReference type="ARBA" id="ARBA00022746"/>
    </source>
</evidence>
<dbReference type="InterPro" id="IPR047265">
    <property type="entry name" value="PIF1-like_bHLH"/>
</dbReference>
<evidence type="ECO:0000256" key="8">
    <source>
        <dbReference type="ARBA" id="ARBA00023015"/>
    </source>
</evidence>
<feature type="compositionally biased region" description="Basic and acidic residues" evidence="12">
    <location>
        <begin position="1194"/>
        <end position="1205"/>
    </location>
</feature>
<comment type="pathway">
    <text evidence="3">Carotenoid biosynthesis; phytoene biosynthesis; all-trans-phytoene from geranylgeranyl diphosphate: step 1/1.</text>
</comment>
<dbReference type="Pfam" id="PF00010">
    <property type="entry name" value="HLH"/>
    <property type="match status" value="1"/>
</dbReference>
<keyword evidence="7" id="KW-0125">Carotenoid biosynthesis</keyword>
<dbReference type="PROSITE" id="PS01045">
    <property type="entry name" value="SQUALEN_PHYTOEN_SYN_2"/>
    <property type="match status" value="1"/>
</dbReference>
<dbReference type="GO" id="GO:0004311">
    <property type="term" value="F:geranylgeranyl diphosphate synthase activity"/>
    <property type="evidence" value="ECO:0007669"/>
    <property type="project" value="InterPro"/>
</dbReference>
<dbReference type="SFLD" id="SFLDG01018">
    <property type="entry name" value="Squalene/Phytoene_Synthase_Lik"/>
    <property type="match status" value="1"/>
</dbReference>
<feature type="region of interest" description="Disordered" evidence="12">
    <location>
        <begin position="1114"/>
        <end position="1205"/>
    </location>
</feature>
<evidence type="ECO:0000256" key="4">
    <source>
        <dbReference type="ARBA" id="ARBA00006251"/>
    </source>
</evidence>
<dbReference type="GO" id="GO:0046983">
    <property type="term" value="F:protein dimerization activity"/>
    <property type="evidence" value="ECO:0007669"/>
    <property type="project" value="InterPro"/>
</dbReference>
<dbReference type="GO" id="GO:0009536">
    <property type="term" value="C:plastid"/>
    <property type="evidence" value="ECO:0007669"/>
    <property type="project" value="UniProtKB-ARBA"/>
</dbReference>
<feature type="compositionally biased region" description="Low complexity" evidence="12">
    <location>
        <begin position="1169"/>
        <end position="1179"/>
    </location>
</feature>
<dbReference type="InterPro" id="IPR011598">
    <property type="entry name" value="bHLH_dom"/>
</dbReference>
<dbReference type="InterPro" id="IPR044843">
    <property type="entry name" value="Trans_IPPS_bact-type"/>
</dbReference>
<organism evidence="14 15">
    <name type="scientific">Nyssa sinensis</name>
    <dbReference type="NCBI Taxonomy" id="561372"/>
    <lineage>
        <taxon>Eukaryota</taxon>
        <taxon>Viridiplantae</taxon>
        <taxon>Streptophyta</taxon>
        <taxon>Embryophyta</taxon>
        <taxon>Tracheophyta</taxon>
        <taxon>Spermatophyta</taxon>
        <taxon>Magnoliopsida</taxon>
        <taxon>eudicotyledons</taxon>
        <taxon>Gunneridae</taxon>
        <taxon>Pentapetalae</taxon>
        <taxon>asterids</taxon>
        <taxon>Cornales</taxon>
        <taxon>Nyssaceae</taxon>
        <taxon>Nyssa</taxon>
    </lineage>
</organism>
<name>A0A5J5A6W5_9ASTE</name>
<proteinExistence type="inferred from homology"/>
<feature type="domain" description="BHLH" evidence="13">
    <location>
        <begin position="1194"/>
        <end position="1243"/>
    </location>
</feature>
<evidence type="ECO:0000256" key="6">
    <source>
        <dbReference type="ARBA" id="ARBA00022679"/>
    </source>
</evidence>
<keyword evidence="10" id="KW-0414">Isoprene biosynthesis</keyword>
<evidence type="ECO:0000259" key="13">
    <source>
        <dbReference type="PROSITE" id="PS50888"/>
    </source>
</evidence>
<feature type="region of interest" description="Disordered" evidence="12">
    <location>
        <begin position="85"/>
        <end position="107"/>
    </location>
</feature>
<dbReference type="InterPro" id="IPR036638">
    <property type="entry name" value="HLH_DNA-bd_sf"/>
</dbReference>
<dbReference type="SMART" id="SM00353">
    <property type="entry name" value="HLH"/>
    <property type="match status" value="1"/>
</dbReference>
<dbReference type="SFLD" id="SFLDS00005">
    <property type="entry name" value="Isoprenoid_Synthase_Type_I"/>
    <property type="match status" value="1"/>
</dbReference>
<evidence type="ECO:0000256" key="3">
    <source>
        <dbReference type="ARBA" id="ARBA00005172"/>
    </source>
</evidence>
<dbReference type="InterPro" id="IPR027417">
    <property type="entry name" value="P-loop_NTPase"/>
</dbReference>
<dbReference type="InterPro" id="IPR033904">
    <property type="entry name" value="Trans_IPPS_HH"/>
</dbReference>
<dbReference type="PANTHER" id="PTHR31480">
    <property type="entry name" value="BIFUNCTIONAL LYCOPENE CYCLASE/PHYTOENE SYNTHASE"/>
    <property type="match status" value="1"/>
</dbReference>
<dbReference type="FunFam" id="4.10.280.10:FF:000004">
    <property type="entry name" value="Basic helix-loop-helix transcription factor"/>
    <property type="match status" value="1"/>
</dbReference>